<dbReference type="PROSITE" id="PS51746">
    <property type="entry name" value="PPM_2"/>
    <property type="match status" value="1"/>
</dbReference>
<dbReference type="PANTHER" id="PTHR13832">
    <property type="entry name" value="PROTEIN PHOSPHATASE 2C"/>
    <property type="match status" value="1"/>
</dbReference>
<comment type="caution">
    <text evidence="2">The sequence shown here is derived from an EMBL/GenBank/DDBJ whole genome shotgun (WGS) entry which is preliminary data.</text>
</comment>
<name>A0A2N6SV49_FINMA</name>
<dbReference type="InterPro" id="IPR015655">
    <property type="entry name" value="PP2C"/>
</dbReference>
<protein>
    <submittedName>
        <fullName evidence="2">Serine/threonine-protein phosphatase</fullName>
    </submittedName>
</protein>
<sequence>MKYASSTDIGLVRKLNEDYHMNYITDDFSLLVVCDGMGGHKAGEVASKKAVETVINYVKENENENEKDYENTLIKAITLANEEVYKDSENNSEHRNMGTTIVACLVYDDNAIVANVGDSRLYLYRDGELKQITVDHSLVNDLLSSGTITEEEALDFAQKNVITRSLGIQDTVDIDIFNIKLIKDDLILMCTDGLTSQLENEDIVDIIKEESDLDKIAQNLIDEANDIEGIDNITITLYLYEGENYDR</sequence>
<dbReference type="Proteomes" id="UP000235723">
    <property type="component" value="Unassembled WGS sequence"/>
</dbReference>
<dbReference type="EMBL" id="PNHD01000001">
    <property type="protein sequence ID" value="PMC60935.1"/>
    <property type="molecule type" value="Genomic_DNA"/>
</dbReference>
<dbReference type="Pfam" id="PF13672">
    <property type="entry name" value="PP2C_2"/>
    <property type="match status" value="1"/>
</dbReference>
<dbReference type="NCBIfam" id="NF033484">
    <property type="entry name" value="Stp1_PP2C_phos"/>
    <property type="match status" value="1"/>
</dbReference>
<reference evidence="2 3" key="1">
    <citation type="submission" date="2017-09" db="EMBL/GenBank/DDBJ databases">
        <title>Bacterial strain isolated from the female urinary microbiota.</title>
        <authorList>
            <person name="Thomas-White K."/>
            <person name="Kumar N."/>
            <person name="Forster S."/>
            <person name="Putonti C."/>
            <person name="Lawley T."/>
            <person name="Wolfe A.J."/>
        </authorList>
    </citation>
    <scope>NUCLEOTIDE SEQUENCE [LARGE SCALE GENOMIC DNA]</scope>
    <source>
        <strain evidence="2 3">UMB0115</strain>
    </source>
</reference>
<dbReference type="GO" id="GO:0004722">
    <property type="term" value="F:protein serine/threonine phosphatase activity"/>
    <property type="evidence" value="ECO:0007669"/>
    <property type="project" value="InterPro"/>
</dbReference>
<dbReference type="SMART" id="SM00331">
    <property type="entry name" value="PP2C_SIG"/>
    <property type="match status" value="1"/>
</dbReference>
<dbReference type="InterPro" id="IPR036457">
    <property type="entry name" value="PPM-type-like_dom_sf"/>
</dbReference>
<dbReference type="InterPro" id="IPR001932">
    <property type="entry name" value="PPM-type_phosphatase-like_dom"/>
</dbReference>
<dbReference type="SUPFAM" id="SSF81606">
    <property type="entry name" value="PP2C-like"/>
    <property type="match status" value="1"/>
</dbReference>
<accession>A0A2N6SV49</accession>
<feature type="domain" description="PPM-type phosphatase" evidence="1">
    <location>
        <begin position="2"/>
        <end position="240"/>
    </location>
</feature>
<dbReference type="AlphaFoldDB" id="A0A2N6SV49"/>
<dbReference type="Gene3D" id="3.60.40.10">
    <property type="entry name" value="PPM-type phosphatase domain"/>
    <property type="match status" value="1"/>
</dbReference>
<evidence type="ECO:0000313" key="2">
    <source>
        <dbReference type="EMBL" id="PMC60935.1"/>
    </source>
</evidence>
<dbReference type="SMART" id="SM00332">
    <property type="entry name" value="PP2Cc"/>
    <property type="match status" value="1"/>
</dbReference>
<dbReference type="CDD" id="cd00143">
    <property type="entry name" value="PP2Cc"/>
    <property type="match status" value="1"/>
</dbReference>
<dbReference type="RefSeq" id="WP_102163517.1">
    <property type="nucleotide sequence ID" value="NZ_PNHD01000001.1"/>
</dbReference>
<dbReference type="PANTHER" id="PTHR13832:SF860">
    <property type="entry name" value="PROTEIN PHOSPHATASE PHPP"/>
    <property type="match status" value="1"/>
</dbReference>
<evidence type="ECO:0000313" key="3">
    <source>
        <dbReference type="Proteomes" id="UP000235723"/>
    </source>
</evidence>
<gene>
    <name evidence="2" type="ORF">CJ208_00695</name>
</gene>
<evidence type="ECO:0000259" key="1">
    <source>
        <dbReference type="PROSITE" id="PS51746"/>
    </source>
</evidence>
<organism evidence="2 3">
    <name type="scientific">Finegoldia magna</name>
    <name type="common">Peptostreptococcus magnus</name>
    <dbReference type="NCBI Taxonomy" id="1260"/>
    <lineage>
        <taxon>Bacteria</taxon>
        <taxon>Bacillati</taxon>
        <taxon>Bacillota</taxon>
        <taxon>Tissierellia</taxon>
        <taxon>Tissierellales</taxon>
        <taxon>Peptoniphilaceae</taxon>
        <taxon>Finegoldia</taxon>
    </lineage>
</organism>
<proteinExistence type="predicted"/>